<evidence type="ECO:0008006" key="3">
    <source>
        <dbReference type="Google" id="ProtNLM"/>
    </source>
</evidence>
<dbReference type="CDD" id="cd02440">
    <property type="entry name" value="AdoMet_MTases"/>
    <property type="match status" value="1"/>
</dbReference>
<dbReference type="GO" id="GO:0016740">
    <property type="term" value="F:transferase activity"/>
    <property type="evidence" value="ECO:0007669"/>
    <property type="project" value="UniProtKB-KW"/>
</dbReference>
<dbReference type="PANTHER" id="PTHR43861">
    <property type="entry name" value="TRANS-ACONITATE 2-METHYLTRANSFERASE-RELATED"/>
    <property type="match status" value="1"/>
</dbReference>
<dbReference type="PANTHER" id="PTHR43861:SF3">
    <property type="entry name" value="PUTATIVE (AFU_ORTHOLOGUE AFUA_2G14390)-RELATED"/>
    <property type="match status" value="1"/>
</dbReference>
<reference evidence="2" key="1">
    <citation type="submission" date="2020-02" db="EMBL/GenBank/DDBJ databases">
        <authorList>
            <person name="Meier V. D."/>
        </authorList>
    </citation>
    <scope>NUCLEOTIDE SEQUENCE</scope>
    <source>
        <strain evidence="2">AVDCRST_MAG40</strain>
    </source>
</reference>
<proteinExistence type="predicted"/>
<gene>
    <name evidence="2" type="ORF">AVDCRST_MAG40-2196</name>
</gene>
<keyword evidence="1" id="KW-0808">Transferase</keyword>
<dbReference type="Pfam" id="PF13489">
    <property type="entry name" value="Methyltransf_23"/>
    <property type="match status" value="1"/>
</dbReference>
<sequence length="284" mass="31596">MLDGAVSRLTRRRLARREPIRGVIARSRMTNLSSLSYAAFGGPAGTSRIAHFLDWLAARRGLGTSMRVLDVGCGPGRMFPAFRALGWEVTSMEPDLDFHEAAILAATAAGYEPPLPGGFLEIDAAERFDLVTAINDPFAHMLTGRDRADALRRVFRALRPNGVVLLDVPNFLWILKHYRAPEPMRAAVPGGEVHLRREHRVDFHAAVFTTVEHYDLIRGGEHHPSSKTHAYAMTTLPELVYHLESAGFAGLETYGSWDARDEERIEGSRLILSAVRPTSPRHER</sequence>
<evidence type="ECO:0000313" key="2">
    <source>
        <dbReference type="EMBL" id="CAA9336662.1"/>
    </source>
</evidence>
<dbReference type="AlphaFoldDB" id="A0A6J4LS29"/>
<name>A0A6J4LS29_9BACT</name>
<dbReference type="InterPro" id="IPR029063">
    <property type="entry name" value="SAM-dependent_MTases_sf"/>
</dbReference>
<dbReference type="EMBL" id="CADCTX010000644">
    <property type="protein sequence ID" value="CAA9336662.1"/>
    <property type="molecule type" value="Genomic_DNA"/>
</dbReference>
<dbReference type="SUPFAM" id="SSF53335">
    <property type="entry name" value="S-adenosyl-L-methionine-dependent methyltransferases"/>
    <property type="match status" value="1"/>
</dbReference>
<accession>A0A6J4LS29</accession>
<dbReference type="Gene3D" id="3.40.50.150">
    <property type="entry name" value="Vaccinia Virus protein VP39"/>
    <property type="match status" value="1"/>
</dbReference>
<evidence type="ECO:0000256" key="1">
    <source>
        <dbReference type="ARBA" id="ARBA00022679"/>
    </source>
</evidence>
<protein>
    <recommendedName>
        <fullName evidence="3">Methyltransferase domain-containing protein</fullName>
    </recommendedName>
</protein>
<organism evidence="2">
    <name type="scientific">uncultured Gemmatimonadaceae bacterium</name>
    <dbReference type="NCBI Taxonomy" id="246130"/>
    <lineage>
        <taxon>Bacteria</taxon>
        <taxon>Pseudomonadati</taxon>
        <taxon>Gemmatimonadota</taxon>
        <taxon>Gemmatimonadia</taxon>
        <taxon>Gemmatimonadales</taxon>
        <taxon>Gemmatimonadaceae</taxon>
        <taxon>environmental samples</taxon>
    </lineage>
</organism>